<keyword evidence="1" id="KW-0175">Coiled coil</keyword>
<evidence type="ECO:0000313" key="2">
    <source>
        <dbReference type="EMBL" id="TNV75659.1"/>
    </source>
</evidence>
<dbReference type="Proteomes" id="UP000785679">
    <property type="component" value="Unassembled WGS sequence"/>
</dbReference>
<keyword evidence="3" id="KW-1185">Reference proteome</keyword>
<dbReference type="AlphaFoldDB" id="A0A8J8NJ41"/>
<accession>A0A8J8NJ41</accession>
<sequence>MGSILTCCETSNKQNPLVYYPPPTPTDFKPVRLRKNLGEILLTNKKHHNSVKLKRANSYLCKDDTVKPLLLQRSMEIIEYDGLNGSVEQKLKQRNRVSFQIEGEQEDKQSRLAEKIQELIAMLPTAKFQQDNAELTQEQHNQLERLLNSKQDQSKVGFENKAFVLVMLRTLAQEAVKILQQGDICDIEEQETTAETPLA</sequence>
<organism evidence="2 3">
    <name type="scientific">Halteria grandinella</name>
    <dbReference type="NCBI Taxonomy" id="5974"/>
    <lineage>
        <taxon>Eukaryota</taxon>
        <taxon>Sar</taxon>
        <taxon>Alveolata</taxon>
        <taxon>Ciliophora</taxon>
        <taxon>Intramacronucleata</taxon>
        <taxon>Spirotrichea</taxon>
        <taxon>Stichotrichia</taxon>
        <taxon>Sporadotrichida</taxon>
        <taxon>Halteriidae</taxon>
        <taxon>Halteria</taxon>
    </lineage>
</organism>
<comment type="caution">
    <text evidence="2">The sequence shown here is derived from an EMBL/GenBank/DDBJ whole genome shotgun (WGS) entry which is preliminary data.</text>
</comment>
<evidence type="ECO:0000313" key="3">
    <source>
        <dbReference type="Proteomes" id="UP000785679"/>
    </source>
</evidence>
<gene>
    <name evidence="2" type="ORF">FGO68_gene12952</name>
</gene>
<dbReference type="EMBL" id="RRYP01015115">
    <property type="protein sequence ID" value="TNV75659.1"/>
    <property type="molecule type" value="Genomic_DNA"/>
</dbReference>
<evidence type="ECO:0000256" key="1">
    <source>
        <dbReference type="SAM" id="Coils"/>
    </source>
</evidence>
<protein>
    <submittedName>
        <fullName evidence="2">Uncharacterized protein</fullName>
    </submittedName>
</protein>
<proteinExistence type="predicted"/>
<feature type="coiled-coil region" evidence="1">
    <location>
        <begin position="126"/>
        <end position="153"/>
    </location>
</feature>
<name>A0A8J8NJ41_HALGN</name>
<reference evidence="2" key="1">
    <citation type="submission" date="2019-06" db="EMBL/GenBank/DDBJ databases">
        <authorList>
            <person name="Zheng W."/>
        </authorList>
    </citation>
    <scope>NUCLEOTIDE SEQUENCE</scope>
    <source>
        <strain evidence="2">QDHG01</strain>
    </source>
</reference>